<feature type="region of interest" description="Disordered" evidence="1">
    <location>
        <begin position="221"/>
        <end position="254"/>
    </location>
</feature>
<dbReference type="Proteomes" id="UP000475666">
    <property type="component" value="Unassembled WGS sequence"/>
</dbReference>
<proteinExistence type="predicted"/>
<organism evidence="3 4">
    <name type="scientific">Streptomyces rubrogriseus</name>
    <dbReference type="NCBI Taxonomy" id="194673"/>
    <lineage>
        <taxon>Bacteria</taxon>
        <taxon>Bacillati</taxon>
        <taxon>Actinomycetota</taxon>
        <taxon>Actinomycetes</taxon>
        <taxon>Kitasatosporales</taxon>
        <taxon>Streptomycetaceae</taxon>
        <taxon>Streptomyces</taxon>
        <taxon>Streptomyces violaceoruber group</taxon>
    </lineage>
</organism>
<feature type="non-terminal residue" evidence="3">
    <location>
        <position position="315"/>
    </location>
</feature>
<evidence type="ECO:0000313" key="4">
    <source>
        <dbReference type="Proteomes" id="UP000475666"/>
    </source>
</evidence>
<evidence type="ECO:0000256" key="2">
    <source>
        <dbReference type="SAM" id="Phobius"/>
    </source>
</evidence>
<feature type="compositionally biased region" description="Low complexity" evidence="1">
    <location>
        <begin position="237"/>
        <end position="246"/>
    </location>
</feature>
<gene>
    <name evidence="3" type="ORF">G3I66_36565</name>
</gene>
<feature type="region of interest" description="Disordered" evidence="1">
    <location>
        <begin position="272"/>
        <end position="315"/>
    </location>
</feature>
<feature type="compositionally biased region" description="Low complexity" evidence="1">
    <location>
        <begin position="284"/>
        <end position="308"/>
    </location>
</feature>
<sequence>MPVHYDDAHIRELGQLWISTGEMLQEAVGVMDGAVSSMAGGWTGKAGHAAELVWNGVADHNIRHALLEAGTVAVEIGQAIINYADELQKAIDEINRAALIGALTTIFGMVLGVASFGIGAVLARLTSLVGQLVQSIASSISRIAAAAANVGRAAAFTADSVLNAGVTLGTDLFAGWLGSKAGHGPMHIDWESEGINMGLGVWTGWGMGGVDILKGPNTAAGGKGLPNVSTPGPAPSPSKASSLSVPHAGNNIPNVGLPHVGDLAPFPNSVVQTNHAPPTGAGVTNPVTAAPGPNAGAPGTATPLPGTVRPGQERP</sequence>
<evidence type="ECO:0000313" key="3">
    <source>
        <dbReference type="EMBL" id="NEC38645.1"/>
    </source>
</evidence>
<dbReference type="EMBL" id="JAAGMQ010001081">
    <property type="protein sequence ID" value="NEC38645.1"/>
    <property type="molecule type" value="Genomic_DNA"/>
</dbReference>
<evidence type="ECO:0000256" key="1">
    <source>
        <dbReference type="SAM" id="MobiDB-lite"/>
    </source>
</evidence>
<protein>
    <submittedName>
        <fullName evidence="3">Uncharacterized protein</fullName>
    </submittedName>
</protein>
<accession>A0A6G3TQ99</accession>
<dbReference type="AlphaFoldDB" id="A0A6G3TQ99"/>
<comment type="caution">
    <text evidence="3">The sequence shown here is derived from an EMBL/GenBank/DDBJ whole genome shotgun (WGS) entry which is preliminary data.</text>
</comment>
<keyword evidence="2" id="KW-1133">Transmembrane helix</keyword>
<reference evidence="3 4" key="1">
    <citation type="submission" date="2020-01" db="EMBL/GenBank/DDBJ databases">
        <title>Insect and environment-associated Actinomycetes.</title>
        <authorList>
            <person name="Currrie C."/>
            <person name="Chevrette M."/>
            <person name="Carlson C."/>
            <person name="Stubbendieck R."/>
            <person name="Wendt-Pienkowski E."/>
        </authorList>
    </citation>
    <scope>NUCLEOTIDE SEQUENCE [LARGE SCALE GENOMIC DNA]</scope>
    <source>
        <strain evidence="3 4">SID7739</strain>
    </source>
</reference>
<feature type="transmembrane region" description="Helical" evidence="2">
    <location>
        <begin position="97"/>
        <end position="123"/>
    </location>
</feature>
<keyword evidence="2" id="KW-0812">Transmembrane</keyword>
<keyword evidence="2" id="KW-0472">Membrane</keyword>
<name>A0A6G3TQ99_9ACTN</name>